<reference evidence="2 3" key="1">
    <citation type="journal article" date="2014" name="Int. J. Syst. Evol. Microbiol.">
        <title>Complete genome sequence of Corynebacterium casei LMG S-19264T (=DSM 44701T), isolated from a smear-ripened cheese.</title>
        <authorList>
            <consortium name="US DOE Joint Genome Institute (JGI-PGF)"/>
            <person name="Walter F."/>
            <person name="Albersmeier A."/>
            <person name="Kalinowski J."/>
            <person name="Ruckert C."/>
        </authorList>
    </citation>
    <scope>NUCLEOTIDE SEQUENCE [LARGE SCALE GENOMIC DNA]</scope>
    <source>
        <strain evidence="2 3">CGMCC 4.7111</strain>
    </source>
</reference>
<dbReference type="EMBL" id="BMMM01000031">
    <property type="protein sequence ID" value="GGN94896.1"/>
    <property type="molecule type" value="Genomic_DNA"/>
</dbReference>
<organism evidence="2 3">
    <name type="scientific">Streptomyces albiflavescens</name>
    <dbReference type="NCBI Taxonomy" id="1623582"/>
    <lineage>
        <taxon>Bacteria</taxon>
        <taxon>Bacillati</taxon>
        <taxon>Actinomycetota</taxon>
        <taxon>Actinomycetes</taxon>
        <taxon>Kitasatosporales</taxon>
        <taxon>Streptomycetaceae</taxon>
        <taxon>Streptomyces</taxon>
    </lineage>
</organism>
<evidence type="ECO:0000256" key="1">
    <source>
        <dbReference type="SAM" id="MobiDB-lite"/>
    </source>
</evidence>
<feature type="region of interest" description="Disordered" evidence="1">
    <location>
        <begin position="49"/>
        <end position="76"/>
    </location>
</feature>
<sequence length="229" mass="23334">MTSLRTGLLSRGNTARRPVRRSVVASVLVLCGVASMSACGKTIQIGDASPSAAASTPAATPATTPATTPGGSTGNAALQLIDTSAQEAGQTGTGGTVVGAAVQEAPPRWVQLSAVKTPTLGSPHLININQAALYRFDEDNAQPSQSNCNDACATKWPPVTIEKGGKVYLAGVDHDQVGAIRRQDGQIQITVGGWPVYRFAGDTEPGDLNGQGVGGTWFAVGPTGEKVTP</sequence>
<comment type="caution">
    <text evidence="2">The sequence shown here is derived from an EMBL/GenBank/DDBJ whole genome shotgun (WGS) entry which is preliminary data.</text>
</comment>
<dbReference type="AlphaFoldDB" id="A0A918DAE4"/>
<dbReference type="PANTHER" id="PTHR39335:SF1">
    <property type="entry name" value="BLL4220 PROTEIN"/>
    <property type="match status" value="1"/>
</dbReference>
<protein>
    <recommendedName>
        <fullName evidence="4">Lipoprotein</fullName>
    </recommendedName>
</protein>
<gene>
    <name evidence="2" type="ORF">GCM10011579_094910</name>
</gene>
<dbReference type="InterPro" id="IPR005297">
    <property type="entry name" value="Lipoprotein_repeat"/>
</dbReference>
<dbReference type="Proteomes" id="UP000600365">
    <property type="component" value="Unassembled WGS sequence"/>
</dbReference>
<evidence type="ECO:0000313" key="2">
    <source>
        <dbReference type="EMBL" id="GGN94896.1"/>
    </source>
</evidence>
<accession>A0A918DAE4</accession>
<evidence type="ECO:0008006" key="4">
    <source>
        <dbReference type="Google" id="ProtNLM"/>
    </source>
</evidence>
<proteinExistence type="predicted"/>
<name>A0A918DAE4_9ACTN</name>
<keyword evidence="3" id="KW-1185">Reference proteome</keyword>
<dbReference type="PANTHER" id="PTHR39335">
    <property type="entry name" value="BLL4220 PROTEIN"/>
    <property type="match status" value="1"/>
</dbReference>
<dbReference type="RefSeq" id="WP_189192393.1">
    <property type="nucleotide sequence ID" value="NZ_BMMM01000031.1"/>
</dbReference>
<dbReference type="GO" id="GO:0043448">
    <property type="term" value="P:alkane catabolic process"/>
    <property type="evidence" value="ECO:0007669"/>
    <property type="project" value="TreeGrafter"/>
</dbReference>
<evidence type="ECO:0000313" key="3">
    <source>
        <dbReference type="Proteomes" id="UP000600365"/>
    </source>
</evidence>
<dbReference type="Pfam" id="PF03640">
    <property type="entry name" value="Lipoprotein_15"/>
    <property type="match status" value="2"/>
</dbReference>